<keyword evidence="1" id="KW-0472">Membrane</keyword>
<evidence type="ECO:0000256" key="1">
    <source>
        <dbReference type="SAM" id="Phobius"/>
    </source>
</evidence>
<comment type="caution">
    <text evidence="2">The sequence shown here is derived from an EMBL/GenBank/DDBJ whole genome shotgun (WGS) entry which is preliminary data.</text>
</comment>
<feature type="transmembrane region" description="Helical" evidence="1">
    <location>
        <begin position="193"/>
        <end position="211"/>
    </location>
</feature>
<dbReference type="AlphaFoldDB" id="A0A3E4QU52"/>
<dbReference type="PANTHER" id="PTHR40078">
    <property type="entry name" value="INTEGRAL MEMBRANE PROTEIN-RELATED"/>
    <property type="match status" value="1"/>
</dbReference>
<dbReference type="PANTHER" id="PTHR40078:SF1">
    <property type="entry name" value="INTEGRAL MEMBRANE PROTEIN"/>
    <property type="match status" value="1"/>
</dbReference>
<sequence>MRPLLVLDGSRVDWRRTSLRMAMYFFGVVVLALGIVIQTESGLGVASLTCFADALSRISGVTLGTMVSATYIAYVFVQLVLLGREFQPRILLEIGFSVMIGMFTDVFSAVIPIHPAALPERVATMLLSLCLTSFGVSLVVNMGVVPNAPDGLVQVIAEKMRKRFGDVKVVFDSIHVAVALALTLAVLGTVGGFGPTTVISALFLGRMINVMNRLFAARFTRAAFGDVPPLASGVAKAEGE</sequence>
<reference evidence="2 3" key="1">
    <citation type="submission" date="2018-08" db="EMBL/GenBank/DDBJ databases">
        <title>A genome reference for cultivated species of the human gut microbiota.</title>
        <authorList>
            <person name="Zou Y."/>
            <person name="Xue W."/>
            <person name="Luo G."/>
        </authorList>
    </citation>
    <scope>NUCLEOTIDE SEQUENCE [LARGE SCALE GENOMIC DNA]</scope>
    <source>
        <strain evidence="2 3">TF08-14</strain>
    </source>
</reference>
<dbReference type="InterPro" id="IPR038750">
    <property type="entry name" value="YczE/YyaS-like"/>
</dbReference>
<dbReference type="Proteomes" id="UP000260943">
    <property type="component" value="Unassembled WGS sequence"/>
</dbReference>
<feature type="transmembrane region" description="Helical" evidence="1">
    <location>
        <begin position="94"/>
        <end position="113"/>
    </location>
</feature>
<evidence type="ECO:0000313" key="3">
    <source>
        <dbReference type="Proteomes" id="UP000260943"/>
    </source>
</evidence>
<feature type="transmembrane region" description="Helical" evidence="1">
    <location>
        <begin position="21"/>
        <end position="38"/>
    </location>
</feature>
<feature type="transmembrane region" description="Helical" evidence="1">
    <location>
        <begin position="58"/>
        <end position="82"/>
    </location>
</feature>
<evidence type="ECO:0000313" key="2">
    <source>
        <dbReference type="EMBL" id="RGL10383.1"/>
    </source>
</evidence>
<gene>
    <name evidence="2" type="ORF">DXC81_04940</name>
</gene>
<dbReference type="Pfam" id="PF19700">
    <property type="entry name" value="DUF6198"/>
    <property type="match status" value="1"/>
</dbReference>
<accession>A0A3E4QU52</accession>
<keyword evidence="1" id="KW-1133">Transmembrane helix</keyword>
<proteinExistence type="predicted"/>
<protein>
    <recommendedName>
        <fullName evidence="4">YitT family protein</fullName>
    </recommendedName>
</protein>
<dbReference type="RefSeq" id="WP_117679451.1">
    <property type="nucleotide sequence ID" value="NZ_CALJOO010000055.1"/>
</dbReference>
<feature type="transmembrane region" description="Helical" evidence="1">
    <location>
        <begin position="169"/>
        <end position="187"/>
    </location>
</feature>
<keyword evidence="1" id="KW-0812">Transmembrane</keyword>
<organism evidence="2 3">
    <name type="scientific">Collinsella tanakaei</name>
    <dbReference type="NCBI Taxonomy" id="626935"/>
    <lineage>
        <taxon>Bacteria</taxon>
        <taxon>Bacillati</taxon>
        <taxon>Actinomycetota</taxon>
        <taxon>Coriobacteriia</taxon>
        <taxon>Coriobacteriales</taxon>
        <taxon>Coriobacteriaceae</taxon>
        <taxon>Collinsella</taxon>
    </lineage>
</organism>
<dbReference type="EMBL" id="QSRJ01000005">
    <property type="protein sequence ID" value="RGL10383.1"/>
    <property type="molecule type" value="Genomic_DNA"/>
</dbReference>
<feature type="transmembrane region" description="Helical" evidence="1">
    <location>
        <begin position="125"/>
        <end position="148"/>
    </location>
</feature>
<evidence type="ECO:0008006" key="4">
    <source>
        <dbReference type="Google" id="ProtNLM"/>
    </source>
</evidence>
<name>A0A3E4QU52_9ACTN</name>